<protein>
    <recommendedName>
        <fullName evidence="2">Heme chaperone HemW</fullName>
    </recommendedName>
</protein>
<dbReference type="GO" id="GO:0051539">
    <property type="term" value="F:4 iron, 4 sulfur cluster binding"/>
    <property type="evidence" value="ECO:0007669"/>
    <property type="project" value="UniProtKB-UniRule"/>
</dbReference>
<dbReference type="CDD" id="cd01335">
    <property type="entry name" value="Radical_SAM"/>
    <property type="match status" value="1"/>
</dbReference>
<keyword evidence="2" id="KW-0143">Chaperone</keyword>
<dbReference type="InterPro" id="IPR010723">
    <property type="entry name" value="HemN_C"/>
</dbReference>
<dbReference type="InterPro" id="IPR034505">
    <property type="entry name" value="Coproporphyrinogen-III_oxidase"/>
</dbReference>
<reference evidence="5 6" key="1">
    <citation type="submission" date="2017-07" db="EMBL/GenBank/DDBJ databases">
        <title>A draft genome sequence of Komagataeibacter sp. T5K1.</title>
        <authorList>
            <person name="Skraban J."/>
            <person name="Cleenwerck I."/>
            <person name="Vandamme P."/>
            <person name="Trcek J."/>
        </authorList>
    </citation>
    <scope>NUCLEOTIDE SEQUENCE [LARGE SCALE GENOMIC DNA]</scope>
    <source>
        <strain evidence="5 6">T5K1</strain>
    </source>
</reference>
<comment type="subcellular location">
    <subcellularLocation>
        <location evidence="2">Cytoplasm</location>
    </subcellularLocation>
</comment>
<dbReference type="InterPro" id="IPR006638">
    <property type="entry name" value="Elp3/MiaA/NifB-like_rSAM"/>
</dbReference>
<evidence type="ECO:0000313" key="6">
    <source>
        <dbReference type="Proteomes" id="UP000247609"/>
    </source>
</evidence>
<gene>
    <name evidence="5" type="ORF">CFR71_07870</name>
</gene>
<keyword evidence="2" id="KW-0479">Metal-binding</keyword>
<dbReference type="InterPro" id="IPR004559">
    <property type="entry name" value="HemW-like"/>
</dbReference>
<dbReference type="EMBL" id="NOXG01000006">
    <property type="protein sequence ID" value="PYD75711.1"/>
    <property type="molecule type" value="Genomic_DNA"/>
</dbReference>
<keyword evidence="2" id="KW-0408">Iron</keyword>
<dbReference type="Gene3D" id="3.30.750.200">
    <property type="match status" value="1"/>
</dbReference>
<organism evidence="5 6">
    <name type="scientific">Novacetimonas pomaceti</name>
    <dbReference type="NCBI Taxonomy" id="2021998"/>
    <lineage>
        <taxon>Bacteria</taxon>
        <taxon>Pseudomonadati</taxon>
        <taxon>Pseudomonadota</taxon>
        <taxon>Alphaproteobacteria</taxon>
        <taxon>Acetobacterales</taxon>
        <taxon>Acetobacteraceae</taxon>
        <taxon>Novacetimonas</taxon>
    </lineage>
</organism>
<dbReference type="GO" id="GO:0006779">
    <property type="term" value="P:porphyrin-containing compound biosynthetic process"/>
    <property type="evidence" value="ECO:0007669"/>
    <property type="project" value="InterPro"/>
</dbReference>
<evidence type="ECO:0000259" key="4">
    <source>
        <dbReference type="PROSITE" id="PS51918"/>
    </source>
</evidence>
<evidence type="ECO:0000313" key="5">
    <source>
        <dbReference type="EMBL" id="PYD75711.1"/>
    </source>
</evidence>
<dbReference type="GO" id="GO:0004109">
    <property type="term" value="F:coproporphyrinogen oxidase activity"/>
    <property type="evidence" value="ECO:0007669"/>
    <property type="project" value="InterPro"/>
</dbReference>
<evidence type="ECO:0000256" key="2">
    <source>
        <dbReference type="RuleBase" id="RU364116"/>
    </source>
</evidence>
<comment type="similarity">
    <text evidence="1">Belongs to the anaerobic coproporphyrinogen-III oxidase family. HemW subfamily.</text>
</comment>
<dbReference type="Pfam" id="PF04055">
    <property type="entry name" value="Radical_SAM"/>
    <property type="match status" value="1"/>
</dbReference>
<keyword evidence="2" id="KW-0411">Iron-sulfur</keyword>
<dbReference type="PANTHER" id="PTHR13932">
    <property type="entry name" value="COPROPORPHYRINIGEN III OXIDASE"/>
    <property type="match status" value="1"/>
</dbReference>
<keyword evidence="2" id="KW-0949">S-adenosyl-L-methionine</keyword>
<dbReference type="InterPro" id="IPR007197">
    <property type="entry name" value="rSAM"/>
</dbReference>
<feature type="domain" description="Radical SAM core" evidence="4">
    <location>
        <begin position="24"/>
        <end position="264"/>
    </location>
</feature>
<name>A0A318QDU9_9PROT</name>
<comment type="caution">
    <text evidence="5">The sequence shown here is derived from an EMBL/GenBank/DDBJ whole genome shotgun (WGS) entry which is preliminary data.</text>
</comment>
<dbReference type="InterPro" id="IPR058240">
    <property type="entry name" value="rSAM_sf"/>
</dbReference>
<evidence type="ECO:0000256" key="3">
    <source>
        <dbReference type="SAM" id="MobiDB-lite"/>
    </source>
</evidence>
<dbReference type="NCBIfam" id="TIGR00539">
    <property type="entry name" value="hemN_rel"/>
    <property type="match status" value="1"/>
</dbReference>
<proteinExistence type="inferred from homology"/>
<keyword evidence="2" id="KW-0004">4Fe-4S</keyword>
<dbReference type="SMART" id="SM00729">
    <property type="entry name" value="Elp3"/>
    <property type="match status" value="1"/>
</dbReference>
<dbReference type="SFLD" id="SFLDG01065">
    <property type="entry name" value="anaerobic_coproporphyrinogen-I"/>
    <property type="match status" value="1"/>
</dbReference>
<dbReference type="GO" id="GO:0005737">
    <property type="term" value="C:cytoplasm"/>
    <property type="evidence" value="ECO:0007669"/>
    <property type="project" value="UniProtKB-SubCell"/>
</dbReference>
<dbReference type="AlphaFoldDB" id="A0A318QDU9"/>
<keyword evidence="2" id="KW-0963">Cytoplasm</keyword>
<accession>A0A318QDU9</accession>
<dbReference type="PANTHER" id="PTHR13932:SF5">
    <property type="entry name" value="RADICAL S-ADENOSYL METHIONINE DOMAIN-CONTAINING PROTEIN 1, MITOCHONDRIAL"/>
    <property type="match status" value="1"/>
</dbReference>
<feature type="region of interest" description="Disordered" evidence="3">
    <location>
        <begin position="1"/>
        <end position="21"/>
    </location>
</feature>
<sequence>MASALPSDAPSHVPAPASSTGTGLGAEQTLALYVHWPFCLSKCPYCDFNSHVRDVIPQARFGSALRRELRHEAGRIGPDRAGRPVLGSIFFGGGTPSLMEPATLAALLEDAGELFRLSPDIEITLEANPTSVETGRLRAFRDGGVNRISVGLQSLDPEALRFLGREHSVTQAIAALEQARALFGRISFDLIYARPGQSLPSWRAELRQALSLVSDHLSLYQLTIEPGTRFESLYRQNRFRLPDDELAARLYEETASVAGQHGLSGYEVSNYARPGAESRHNMTYWRYGDYLGIGPGAHGRMTSGGVTHATRRHRAPEPWARRVEETGSGLTHEEALAPREKAREMLLMGLRLDEGIAAGRFARRTGMSLQQATDPDILRAALDEDYLQWRGGGTRLRATAQGRLRLESLLAALVV</sequence>
<dbReference type="SFLD" id="SFLDS00029">
    <property type="entry name" value="Radical_SAM"/>
    <property type="match status" value="1"/>
</dbReference>
<comment type="function">
    <text evidence="2">Probably acts as a heme chaperone, transferring heme to an unknown acceptor. Binds one molecule of heme per monomer, possibly covalently. Binds 1 [4Fe-4S] cluster. The cluster is coordinated with 3 cysteines and an exchangeable S-adenosyl-L-methionine.</text>
</comment>
<evidence type="ECO:0000256" key="1">
    <source>
        <dbReference type="ARBA" id="ARBA00006100"/>
    </source>
</evidence>
<dbReference type="Pfam" id="PF06969">
    <property type="entry name" value="HemN_C"/>
    <property type="match status" value="1"/>
</dbReference>
<dbReference type="PROSITE" id="PS51918">
    <property type="entry name" value="RADICAL_SAM"/>
    <property type="match status" value="1"/>
</dbReference>
<dbReference type="Proteomes" id="UP000247609">
    <property type="component" value="Unassembled WGS sequence"/>
</dbReference>
<keyword evidence="2" id="KW-0349">Heme</keyword>
<dbReference type="GO" id="GO:0046872">
    <property type="term" value="F:metal ion binding"/>
    <property type="evidence" value="ECO:0007669"/>
    <property type="project" value="UniProtKB-UniRule"/>
</dbReference>
<dbReference type="SFLD" id="SFLDF00288">
    <property type="entry name" value="HemN-like__clustered_with_nucl"/>
    <property type="match status" value="1"/>
</dbReference>
<dbReference type="SUPFAM" id="SSF102114">
    <property type="entry name" value="Radical SAM enzymes"/>
    <property type="match status" value="1"/>
</dbReference>
<dbReference type="SFLD" id="SFLDF00562">
    <property type="entry name" value="HemN-like__clustered_with_heat"/>
    <property type="match status" value="1"/>
</dbReference>